<protein>
    <submittedName>
        <fullName evidence="2">LicD family protein</fullName>
    </submittedName>
</protein>
<dbReference type="Proteomes" id="UP000278063">
    <property type="component" value="Unassembled WGS sequence"/>
</dbReference>
<dbReference type="PANTHER" id="PTHR43404">
    <property type="entry name" value="LIPOPOLYSACCHARIDE CHOLINEPHOSPHOTRANSFERASE LICD"/>
    <property type="match status" value="1"/>
</dbReference>
<name>A0A3R9JQP5_STRMT</name>
<dbReference type="PANTHER" id="PTHR43404:SF2">
    <property type="entry name" value="LIPOPOLYSACCHARIDE CHOLINEPHOSPHOTRANSFERASE LICD"/>
    <property type="match status" value="1"/>
</dbReference>
<accession>A0A3R9JQP5</accession>
<organism evidence="2 3">
    <name type="scientific">Streptococcus mitis</name>
    <dbReference type="NCBI Taxonomy" id="28037"/>
    <lineage>
        <taxon>Bacteria</taxon>
        <taxon>Bacillati</taxon>
        <taxon>Bacillota</taxon>
        <taxon>Bacilli</taxon>
        <taxon>Lactobacillales</taxon>
        <taxon>Streptococcaceae</taxon>
        <taxon>Streptococcus</taxon>
        <taxon>Streptococcus mitis group</taxon>
    </lineage>
</organism>
<evidence type="ECO:0000313" key="3">
    <source>
        <dbReference type="Proteomes" id="UP000278063"/>
    </source>
</evidence>
<dbReference type="AlphaFoldDB" id="A0A3R9JQP5"/>
<evidence type="ECO:0000259" key="1">
    <source>
        <dbReference type="Pfam" id="PF04991"/>
    </source>
</evidence>
<evidence type="ECO:0000313" key="2">
    <source>
        <dbReference type="EMBL" id="RSI87586.1"/>
    </source>
</evidence>
<dbReference type="Pfam" id="PF04991">
    <property type="entry name" value="LicD"/>
    <property type="match status" value="1"/>
</dbReference>
<dbReference type="RefSeq" id="WP_125386406.1">
    <property type="nucleotide sequence ID" value="NZ_RJNW01000002.1"/>
</dbReference>
<gene>
    <name evidence="2" type="ORF">D8849_05115</name>
</gene>
<comment type="caution">
    <text evidence="2">The sequence shown here is derived from an EMBL/GenBank/DDBJ whole genome shotgun (WGS) entry which is preliminary data.</text>
</comment>
<dbReference type="GO" id="GO:0009100">
    <property type="term" value="P:glycoprotein metabolic process"/>
    <property type="evidence" value="ECO:0007669"/>
    <property type="project" value="UniProtKB-ARBA"/>
</dbReference>
<dbReference type="InterPro" id="IPR052942">
    <property type="entry name" value="LPS_cholinephosphotransferase"/>
</dbReference>
<sequence length="276" mass="32836">MKEKFTLSLIQDMSFSILQFIKKICDENDIRYYLAYGTLLGAVRHGDFIPWDDDIDIMMPREDYKKLLLILADTPHPYYKLISSETNNDFQVPLPKVVDTRTVLIQDYDIVESVRLGIYVDIFLIDGAGDDYELAVKQYNEAFKLYRYWKKSRLKLFPSSMSKIKGLLRWLKNFPFKLIGSRYFLNRIKSHNSYYDFDTSIYIATFETGTGNAKKCIFHYNEFEKEQYLEFRGELFRVPNNYDNVLRYEYGNYMELPPVSKQVSHHSYKVEWADNN</sequence>
<proteinExistence type="predicted"/>
<dbReference type="InterPro" id="IPR007074">
    <property type="entry name" value="LicD/FKTN/FKRP_NTP_transf"/>
</dbReference>
<dbReference type="EMBL" id="RJNW01000002">
    <property type="protein sequence ID" value="RSI87586.1"/>
    <property type="molecule type" value="Genomic_DNA"/>
</dbReference>
<reference evidence="2 3" key="1">
    <citation type="submission" date="2018-11" db="EMBL/GenBank/DDBJ databases">
        <title>Species Designations Belie Phenotypic and Genotypic Heterogeneity in Oral Streptococci.</title>
        <authorList>
            <person name="Velsko I."/>
        </authorList>
    </citation>
    <scope>NUCLEOTIDE SEQUENCE [LARGE SCALE GENOMIC DNA]</scope>
    <source>
        <strain evidence="2 3">KLC01</strain>
    </source>
</reference>
<feature type="domain" description="LicD/FKTN/FKRP nucleotidyltransferase" evidence="1">
    <location>
        <begin position="25"/>
        <end position="251"/>
    </location>
</feature>